<keyword evidence="4" id="KW-1133">Transmembrane helix</keyword>
<feature type="domain" description="Phosphatidylglycerol lysyltransferase C-terminal" evidence="6">
    <location>
        <begin position="56"/>
        <end position="322"/>
    </location>
</feature>
<dbReference type="GO" id="GO:0005886">
    <property type="term" value="C:plasma membrane"/>
    <property type="evidence" value="ECO:0007669"/>
    <property type="project" value="UniProtKB-SubCell"/>
</dbReference>
<geneLocation type="plasmid" evidence="7">
    <name>pDson04</name>
</geneLocation>
<dbReference type="PANTHER" id="PTHR34697:SF2">
    <property type="entry name" value="PHOSPHATIDYLGLYCEROL LYSYLTRANSFERASE"/>
    <property type="match status" value="1"/>
</dbReference>
<organism evidence="7">
    <name type="scientific">Deinococcus sonorensis KR-87</name>
    <dbReference type="NCBI Taxonomy" id="694439"/>
    <lineage>
        <taxon>Bacteria</taxon>
        <taxon>Thermotogati</taxon>
        <taxon>Deinococcota</taxon>
        <taxon>Deinococci</taxon>
        <taxon>Deinococcales</taxon>
        <taxon>Deinococcaceae</taxon>
        <taxon>Deinococcus</taxon>
    </lineage>
</organism>
<dbReference type="KEGG" id="dsc:ABOD76_00505"/>
<name>A0AAU7U556_9DEIO</name>
<evidence type="ECO:0000256" key="5">
    <source>
        <dbReference type="ARBA" id="ARBA00023136"/>
    </source>
</evidence>
<evidence type="ECO:0000313" key="7">
    <source>
        <dbReference type="EMBL" id="XBV83487.1"/>
    </source>
</evidence>
<dbReference type="GO" id="GO:0055091">
    <property type="term" value="P:phospholipid homeostasis"/>
    <property type="evidence" value="ECO:0007669"/>
    <property type="project" value="TreeGrafter"/>
</dbReference>
<dbReference type="AlphaFoldDB" id="A0AAU7U556"/>
<dbReference type="InterPro" id="IPR051211">
    <property type="entry name" value="PG_lysyltransferase"/>
</dbReference>
<accession>A0AAU7U556</accession>
<evidence type="ECO:0000256" key="1">
    <source>
        <dbReference type="ARBA" id="ARBA00004651"/>
    </source>
</evidence>
<proteinExistence type="predicted"/>
<sequence>MLPGVSSAVSPPPSCTRIQLGTLLTWHARYGRNPSSLVGLDGATHALTVPGVPGGLAVQYVGRVVLTTGDPLAPPEHWPALYGALLTWCQERRLLACAGPVGAEFAAVARTLGQQAVRLGSAPYLHLHDWPPRGDAGAAVRNAVNRAGRDGVQFKPCVPAAQTSAWADEVRQLARRWLSARRAPFAMHWVFDLRPLEHQALKQYVEARQHGRLVALIAASPLPARDGWYLEDIIRTPDAPASVGTALVAHTLTLLRDQGATLATLGAVPLSRQRGWNALPPGQLERLAYRARPLFSRLYAFDGLETFKRRFRPSHWEDEYLVLPPGPLAPWRVGLAVLRMVLRGH</sequence>
<evidence type="ECO:0000259" key="6">
    <source>
        <dbReference type="Pfam" id="PF09924"/>
    </source>
</evidence>
<evidence type="ECO:0000256" key="3">
    <source>
        <dbReference type="ARBA" id="ARBA00022692"/>
    </source>
</evidence>
<keyword evidence="3" id="KW-0812">Transmembrane</keyword>
<dbReference type="SUPFAM" id="SSF55729">
    <property type="entry name" value="Acyl-CoA N-acyltransferases (Nat)"/>
    <property type="match status" value="1"/>
</dbReference>
<comment type="subcellular location">
    <subcellularLocation>
        <location evidence="1">Cell membrane</location>
        <topology evidence="1">Multi-pass membrane protein</topology>
    </subcellularLocation>
</comment>
<keyword evidence="2" id="KW-1003">Cell membrane</keyword>
<dbReference type="Pfam" id="PF09924">
    <property type="entry name" value="LPG_synthase_C"/>
    <property type="match status" value="1"/>
</dbReference>
<reference evidence="7" key="1">
    <citation type="submission" date="2024-06" db="EMBL/GenBank/DDBJ databases">
        <title>Draft Genome Sequence of Deinococcus sonorensis Type Strain KR-87, a Biofilm Producing Representative of the Genus Deinococcus.</title>
        <authorList>
            <person name="Boren L.S."/>
            <person name="Grosso R.A."/>
            <person name="Hugenberg-Cox A.N."/>
            <person name="Hill J.T.E."/>
            <person name="Albert C.M."/>
            <person name="Tuohy J.M."/>
        </authorList>
    </citation>
    <scope>NUCLEOTIDE SEQUENCE</scope>
    <source>
        <strain evidence="7">KR-87</strain>
        <plasmid evidence="7">pDson04</plasmid>
    </source>
</reference>
<dbReference type="InterPro" id="IPR024320">
    <property type="entry name" value="LPG_synthase_C"/>
</dbReference>
<gene>
    <name evidence="7" type="ORF">ABOD76_00505</name>
</gene>
<evidence type="ECO:0000256" key="4">
    <source>
        <dbReference type="ARBA" id="ARBA00022989"/>
    </source>
</evidence>
<dbReference type="GO" id="GO:0016755">
    <property type="term" value="F:aminoacyltransferase activity"/>
    <property type="evidence" value="ECO:0007669"/>
    <property type="project" value="TreeGrafter"/>
</dbReference>
<keyword evidence="7" id="KW-0614">Plasmid</keyword>
<evidence type="ECO:0000256" key="2">
    <source>
        <dbReference type="ARBA" id="ARBA00022475"/>
    </source>
</evidence>
<dbReference type="RefSeq" id="WP_350241005.1">
    <property type="nucleotide sequence ID" value="NZ_CP158296.1"/>
</dbReference>
<dbReference type="EMBL" id="CP158296">
    <property type="protein sequence ID" value="XBV83487.1"/>
    <property type="molecule type" value="Genomic_DNA"/>
</dbReference>
<keyword evidence="5" id="KW-0472">Membrane</keyword>
<dbReference type="PANTHER" id="PTHR34697">
    <property type="entry name" value="PHOSPHATIDYLGLYCEROL LYSYLTRANSFERASE"/>
    <property type="match status" value="1"/>
</dbReference>
<dbReference type="InterPro" id="IPR016181">
    <property type="entry name" value="Acyl_CoA_acyltransferase"/>
</dbReference>
<protein>
    <submittedName>
        <fullName evidence="7">DUF2156 domain-containing protein</fullName>
    </submittedName>
</protein>